<feature type="region of interest" description="Disordered" evidence="1">
    <location>
        <begin position="64"/>
        <end position="84"/>
    </location>
</feature>
<evidence type="ECO:0000313" key="3">
    <source>
        <dbReference type="Proteomes" id="UP000054248"/>
    </source>
</evidence>
<evidence type="ECO:0008006" key="4">
    <source>
        <dbReference type="Google" id="ProtNLM"/>
    </source>
</evidence>
<reference evidence="3" key="2">
    <citation type="submission" date="2015-01" db="EMBL/GenBank/DDBJ databases">
        <title>Evolutionary Origins and Diversification of the Mycorrhizal Mutualists.</title>
        <authorList>
            <consortium name="DOE Joint Genome Institute"/>
            <consortium name="Mycorrhizal Genomics Consortium"/>
            <person name="Kohler A."/>
            <person name="Kuo A."/>
            <person name="Nagy L.G."/>
            <person name="Floudas D."/>
            <person name="Copeland A."/>
            <person name="Barry K.W."/>
            <person name="Cichocki N."/>
            <person name="Veneault-Fourrey C."/>
            <person name="LaButti K."/>
            <person name="Lindquist E.A."/>
            <person name="Lipzen A."/>
            <person name="Lundell T."/>
            <person name="Morin E."/>
            <person name="Murat C."/>
            <person name="Riley R."/>
            <person name="Ohm R."/>
            <person name="Sun H."/>
            <person name="Tunlid A."/>
            <person name="Henrissat B."/>
            <person name="Grigoriev I.V."/>
            <person name="Hibbett D.S."/>
            <person name="Martin F."/>
        </authorList>
    </citation>
    <scope>NUCLEOTIDE SEQUENCE [LARGE SCALE GENOMIC DNA]</scope>
    <source>
        <strain evidence="3">MUT 4182</strain>
    </source>
</reference>
<dbReference type="STRING" id="1051891.A0A0C3QHR5"/>
<evidence type="ECO:0000256" key="1">
    <source>
        <dbReference type="SAM" id="MobiDB-lite"/>
    </source>
</evidence>
<organism evidence="2 3">
    <name type="scientific">Tulasnella calospora MUT 4182</name>
    <dbReference type="NCBI Taxonomy" id="1051891"/>
    <lineage>
        <taxon>Eukaryota</taxon>
        <taxon>Fungi</taxon>
        <taxon>Dikarya</taxon>
        <taxon>Basidiomycota</taxon>
        <taxon>Agaricomycotina</taxon>
        <taxon>Agaricomycetes</taxon>
        <taxon>Cantharellales</taxon>
        <taxon>Tulasnellaceae</taxon>
        <taxon>Tulasnella</taxon>
    </lineage>
</organism>
<accession>A0A0C3QHR5</accession>
<keyword evidence="3" id="KW-1185">Reference proteome</keyword>
<dbReference type="Proteomes" id="UP000054248">
    <property type="component" value="Unassembled WGS sequence"/>
</dbReference>
<reference evidence="2 3" key="1">
    <citation type="submission" date="2014-04" db="EMBL/GenBank/DDBJ databases">
        <authorList>
            <consortium name="DOE Joint Genome Institute"/>
            <person name="Kuo A."/>
            <person name="Girlanda M."/>
            <person name="Perotto S."/>
            <person name="Kohler A."/>
            <person name="Nagy L.G."/>
            <person name="Floudas D."/>
            <person name="Copeland A."/>
            <person name="Barry K.W."/>
            <person name="Cichocki N."/>
            <person name="Veneault-Fourrey C."/>
            <person name="LaButti K."/>
            <person name="Lindquist E.A."/>
            <person name="Lipzen A."/>
            <person name="Lundell T."/>
            <person name="Morin E."/>
            <person name="Murat C."/>
            <person name="Sun H."/>
            <person name="Tunlid A."/>
            <person name="Henrissat B."/>
            <person name="Grigoriev I.V."/>
            <person name="Hibbett D.S."/>
            <person name="Martin F."/>
            <person name="Nordberg H.P."/>
            <person name="Cantor M.N."/>
            <person name="Hua S.X."/>
        </authorList>
    </citation>
    <scope>NUCLEOTIDE SEQUENCE [LARGE SCALE GENOMIC DNA]</scope>
    <source>
        <strain evidence="2 3">MUT 4182</strain>
    </source>
</reference>
<sequence>MDEVGLNTGIFSRQLVITEAGQRQQHLQKDGDCKITTVIETIMGNGTTLRPTVIFKGKYRMSSWSEENPDNAKQVHPKPLILST</sequence>
<dbReference type="HOGENOM" id="CLU_2529140_0_0_1"/>
<dbReference type="EMBL" id="KN823027">
    <property type="protein sequence ID" value="KIO26211.1"/>
    <property type="molecule type" value="Genomic_DNA"/>
</dbReference>
<evidence type="ECO:0000313" key="2">
    <source>
        <dbReference type="EMBL" id="KIO26211.1"/>
    </source>
</evidence>
<dbReference type="OrthoDB" id="3265672at2759"/>
<gene>
    <name evidence="2" type="ORF">M407DRAFT_74807</name>
</gene>
<protein>
    <recommendedName>
        <fullName evidence="4">DDE-1 domain-containing protein</fullName>
    </recommendedName>
</protein>
<dbReference type="AlphaFoldDB" id="A0A0C3QHR5"/>
<proteinExistence type="predicted"/>
<name>A0A0C3QHR5_9AGAM</name>